<feature type="region of interest" description="Disordered" evidence="2">
    <location>
        <begin position="885"/>
        <end position="909"/>
    </location>
</feature>
<dbReference type="PROSITE" id="PS01179">
    <property type="entry name" value="PID"/>
    <property type="match status" value="1"/>
</dbReference>
<feature type="region of interest" description="Disordered" evidence="2">
    <location>
        <begin position="669"/>
        <end position="812"/>
    </location>
</feature>
<feature type="coiled-coil region" evidence="1">
    <location>
        <begin position="387"/>
        <end position="449"/>
    </location>
</feature>
<dbReference type="InterPro" id="IPR006020">
    <property type="entry name" value="PTB/PI_dom"/>
</dbReference>
<dbReference type="PANTHER" id="PTHR11232">
    <property type="entry name" value="PHOSPHOTYROSINE INTERACTION DOMAIN-CONTAINING FAMILY MEMBER"/>
    <property type="match status" value="1"/>
</dbReference>
<feature type="compositionally biased region" description="Low complexity" evidence="2">
    <location>
        <begin position="669"/>
        <end position="701"/>
    </location>
</feature>
<name>A0A914CBR7_9BILA</name>
<dbReference type="WBParaSite" id="ACRNAN_Path_790.g2990.t1">
    <property type="protein sequence ID" value="ACRNAN_Path_790.g2990.t1"/>
    <property type="gene ID" value="ACRNAN_Path_790.g2990"/>
</dbReference>
<evidence type="ECO:0000313" key="5">
    <source>
        <dbReference type="WBParaSite" id="ACRNAN_Path_790.g2990.t1"/>
    </source>
</evidence>
<feature type="compositionally biased region" description="Low complexity" evidence="2">
    <location>
        <begin position="756"/>
        <end position="772"/>
    </location>
</feature>
<organism evidence="4 5">
    <name type="scientific">Acrobeloides nanus</name>
    <dbReference type="NCBI Taxonomy" id="290746"/>
    <lineage>
        <taxon>Eukaryota</taxon>
        <taxon>Metazoa</taxon>
        <taxon>Ecdysozoa</taxon>
        <taxon>Nematoda</taxon>
        <taxon>Chromadorea</taxon>
        <taxon>Rhabditida</taxon>
        <taxon>Tylenchina</taxon>
        <taxon>Cephalobomorpha</taxon>
        <taxon>Cephaloboidea</taxon>
        <taxon>Cephalobidae</taxon>
        <taxon>Acrobeloides</taxon>
    </lineage>
</organism>
<dbReference type="InterPro" id="IPR011993">
    <property type="entry name" value="PH-like_dom_sf"/>
</dbReference>
<accession>A0A914CBR7</accession>
<reference evidence="5" key="1">
    <citation type="submission" date="2022-11" db="UniProtKB">
        <authorList>
            <consortium name="WormBaseParasite"/>
        </authorList>
    </citation>
    <scope>IDENTIFICATION</scope>
</reference>
<feature type="compositionally biased region" description="Low complexity" evidence="2">
    <location>
        <begin position="802"/>
        <end position="812"/>
    </location>
</feature>
<dbReference type="Pfam" id="PF00640">
    <property type="entry name" value="PID"/>
    <property type="match status" value="1"/>
</dbReference>
<dbReference type="Gene3D" id="2.30.29.30">
    <property type="entry name" value="Pleckstrin-homology domain (PH domain)/Phosphotyrosine-binding domain (PTB)"/>
    <property type="match status" value="1"/>
</dbReference>
<feature type="compositionally biased region" description="Polar residues" evidence="2">
    <location>
        <begin position="455"/>
        <end position="466"/>
    </location>
</feature>
<evidence type="ECO:0000256" key="1">
    <source>
        <dbReference type="SAM" id="Coils"/>
    </source>
</evidence>
<feature type="region of interest" description="Disordered" evidence="2">
    <location>
        <begin position="339"/>
        <end position="362"/>
    </location>
</feature>
<evidence type="ECO:0000313" key="4">
    <source>
        <dbReference type="Proteomes" id="UP000887540"/>
    </source>
</evidence>
<feature type="region of interest" description="Disordered" evidence="2">
    <location>
        <begin position="156"/>
        <end position="188"/>
    </location>
</feature>
<sequence>MRRVRYEFKARGYKKKPVEITVSVDGVKVVQRHGVNKRKESSWDESKLLVMFHPVYRIFYVSHDSSDLQIFSYIARDGASNTFKCNVFKCSKKSQAMRVVRTIGQAFEVCHKMAQDQMQEKQQLEDAEANNNIRNRVSGSAISEEDLQQLQALAAEERAAAEGPSKSPSPVAPPPPPPPAPSSGKRHSIFMPRRFSSDVSSQGTAIDTSAMASTSANNPAITSYPVEQQPSTSQGLLQQGIPVGTNPHNPAFQPNIFPTGSSTLPHSHTWNPGHPTQLPGNFPSLQSLEAAQTAQTTYPFYPYNPMIAQSSSMPYGLSSQTMVSPYATLQLPSHSQALTGTTEQNVQQPSTSSMHPNPSDSAANLSAALQFSRSLDQYNQQVIRAQLEQAQQAAQVASCQVQLLRDQLTSETTARIEAQSRTHQLLNTNRELLEQVTSLVSRLQHLETKLSTEIHSVGQPGQTRSKLPTEAPPLQTSSVPHIPSTSASAFMPMSYHEQLAEKPARKFSEGQSLVKAMRPYQIQTLADLRSGSLPPSGEEGIDANSPKKKRRPIDDSGTRTEPETEDTTDYSSSDQYEKTGISRAEEKDDTIPHYSILLSNPQTLGDLSSFFQPYNMPQVPQAMPRLTTIPQAMPGIIRPVATQPMLPQQQQLPQQPFILQQQQLPQQPFNLQQPQQSPPQAITIQQQQMPPVSVQQQFQQQLLATEEEKLEQPGPSGQVESPKKRKSGLKMGVLKEREFTRMSFNSRLNRGEKRGSLSSSSTNAPSTSAAVADMIETIPEETREETQRRRSSVASVEHQHQPSTSTTITRPIILPSKFELPSTSKMANPPAPLVITKLTQGSPASANIATAMYPPVKTGFAAPLNKILPDSKKFRTLSVDLDKNPLRSNAPAPENIEASTSAQPVGKPPTIPMISAAIERLSNRSGPIASNVNNNTILNANPGSPPLRYVPERSRGDGSADMNTANLLNNNRPEAARGFIDPDSVRGRTLQALDSQKLSDPSVLARLTRNITGGKDGTFQQLPNGLP</sequence>
<feature type="domain" description="PID" evidence="3">
    <location>
        <begin position="45"/>
        <end position="121"/>
    </location>
</feature>
<keyword evidence="4" id="KW-1185">Reference proteome</keyword>
<proteinExistence type="predicted"/>
<dbReference type="PANTHER" id="PTHR11232:SF17">
    <property type="entry name" value="CAPON-LIKE PROTEIN"/>
    <property type="match status" value="1"/>
</dbReference>
<feature type="region of interest" description="Disordered" evidence="2">
    <location>
        <begin position="455"/>
        <end position="482"/>
    </location>
</feature>
<feature type="compositionally biased region" description="Polar residues" evidence="2">
    <location>
        <begin position="212"/>
        <end position="237"/>
    </location>
</feature>
<feature type="compositionally biased region" description="Pro residues" evidence="2">
    <location>
        <begin position="170"/>
        <end position="181"/>
    </location>
</feature>
<dbReference type="GO" id="GO:0050998">
    <property type="term" value="F:nitric-oxide synthase binding"/>
    <property type="evidence" value="ECO:0007669"/>
    <property type="project" value="TreeGrafter"/>
</dbReference>
<dbReference type="SMART" id="SM00462">
    <property type="entry name" value="PTB"/>
    <property type="match status" value="1"/>
</dbReference>
<evidence type="ECO:0000256" key="2">
    <source>
        <dbReference type="SAM" id="MobiDB-lite"/>
    </source>
</evidence>
<dbReference type="Proteomes" id="UP000887540">
    <property type="component" value="Unplaced"/>
</dbReference>
<dbReference type="SUPFAM" id="SSF50729">
    <property type="entry name" value="PH domain-like"/>
    <property type="match status" value="1"/>
</dbReference>
<feature type="compositionally biased region" description="Basic and acidic residues" evidence="2">
    <location>
        <begin position="552"/>
        <end position="562"/>
    </location>
</feature>
<keyword evidence="1" id="KW-0175">Coiled coil</keyword>
<dbReference type="AlphaFoldDB" id="A0A914CBR7"/>
<dbReference type="InterPro" id="IPR051133">
    <property type="entry name" value="Adapter_Engulfment-Domain"/>
</dbReference>
<evidence type="ECO:0000259" key="3">
    <source>
        <dbReference type="PROSITE" id="PS01179"/>
    </source>
</evidence>
<feature type="region of interest" description="Disordered" evidence="2">
    <location>
        <begin position="212"/>
        <end position="239"/>
    </location>
</feature>
<protein>
    <submittedName>
        <fullName evidence="5">PID domain-containing protein</fullName>
    </submittedName>
</protein>
<feature type="region of interest" description="Disordered" evidence="2">
    <location>
        <begin position="527"/>
        <end position="587"/>
    </location>
</feature>